<dbReference type="GO" id="GO:0000978">
    <property type="term" value="F:RNA polymerase II cis-regulatory region sequence-specific DNA binding"/>
    <property type="evidence" value="ECO:0007669"/>
    <property type="project" value="TreeGrafter"/>
</dbReference>
<keyword evidence="5 11" id="KW-0863">Zinc-finger</keyword>
<keyword evidence="6" id="KW-0862">Zinc</keyword>
<evidence type="ECO:0000256" key="4">
    <source>
        <dbReference type="ARBA" id="ARBA00022737"/>
    </source>
</evidence>
<keyword evidence="10" id="KW-0539">Nucleus</keyword>
<keyword evidence="4" id="KW-0677">Repeat</keyword>
<protein>
    <recommendedName>
        <fullName evidence="13">C2H2-type domain-containing protein</fullName>
    </recommendedName>
</protein>
<evidence type="ECO:0000313" key="15">
    <source>
        <dbReference type="Proteomes" id="UP001275084"/>
    </source>
</evidence>
<evidence type="ECO:0000256" key="12">
    <source>
        <dbReference type="SAM" id="MobiDB-lite"/>
    </source>
</evidence>
<dbReference type="PROSITE" id="PS50157">
    <property type="entry name" value="ZINC_FINGER_C2H2_2"/>
    <property type="match status" value="2"/>
</dbReference>
<dbReference type="Proteomes" id="UP001275084">
    <property type="component" value="Unassembled WGS sequence"/>
</dbReference>
<evidence type="ECO:0000313" key="14">
    <source>
        <dbReference type="EMBL" id="KAK3363542.1"/>
    </source>
</evidence>
<dbReference type="PANTHER" id="PTHR24399">
    <property type="entry name" value="ZINC FINGER AND BTB DOMAIN-CONTAINING"/>
    <property type="match status" value="1"/>
</dbReference>
<keyword evidence="15" id="KW-1185">Reference proteome</keyword>
<feature type="compositionally biased region" description="Low complexity" evidence="12">
    <location>
        <begin position="191"/>
        <end position="200"/>
    </location>
</feature>
<dbReference type="Pfam" id="PF00096">
    <property type="entry name" value="zf-C2H2"/>
    <property type="match status" value="2"/>
</dbReference>
<feature type="region of interest" description="Disordered" evidence="12">
    <location>
        <begin position="396"/>
        <end position="441"/>
    </location>
</feature>
<dbReference type="SUPFAM" id="SSF57667">
    <property type="entry name" value="beta-beta-alpha zinc fingers"/>
    <property type="match status" value="1"/>
</dbReference>
<evidence type="ECO:0000256" key="7">
    <source>
        <dbReference type="ARBA" id="ARBA00023015"/>
    </source>
</evidence>
<feature type="compositionally biased region" description="Polar residues" evidence="12">
    <location>
        <begin position="33"/>
        <end position="50"/>
    </location>
</feature>
<evidence type="ECO:0000259" key="13">
    <source>
        <dbReference type="PROSITE" id="PS50157"/>
    </source>
</evidence>
<dbReference type="FunFam" id="3.30.160.60:FF:000100">
    <property type="entry name" value="Zinc finger 45-like"/>
    <property type="match status" value="1"/>
</dbReference>
<feature type="compositionally biased region" description="Low complexity" evidence="12">
    <location>
        <begin position="8"/>
        <end position="32"/>
    </location>
</feature>
<keyword evidence="8" id="KW-0238">DNA-binding</keyword>
<dbReference type="PANTHER" id="PTHR24399:SF70">
    <property type="entry name" value="C2H2-TYPE DOMAIN-CONTAINING PROTEIN"/>
    <property type="match status" value="1"/>
</dbReference>
<dbReference type="InterPro" id="IPR036236">
    <property type="entry name" value="Znf_C2H2_sf"/>
</dbReference>
<dbReference type="AlphaFoldDB" id="A0AAJ0MKA0"/>
<keyword evidence="3" id="KW-0479">Metal-binding</keyword>
<feature type="region of interest" description="Disordered" evidence="12">
    <location>
        <begin position="1"/>
        <end position="275"/>
    </location>
</feature>
<evidence type="ECO:0000256" key="10">
    <source>
        <dbReference type="ARBA" id="ARBA00023242"/>
    </source>
</evidence>
<dbReference type="InterPro" id="IPR013087">
    <property type="entry name" value="Znf_C2H2_type"/>
</dbReference>
<organism evidence="14 15">
    <name type="scientific">Lasiosphaeria hispida</name>
    <dbReference type="NCBI Taxonomy" id="260671"/>
    <lineage>
        <taxon>Eukaryota</taxon>
        <taxon>Fungi</taxon>
        <taxon>Dikarya</taxon>
        <taxon>Ascomycota</taxon>
        <taxon>Pezizomycotina</taxon>
        <taxon>Sordariomycetes</taxon>
        <taxon>Sordariomycetidae</taxon>
        <taxon>Sordariales</taxon>
        <taxon>Lasiosphaeriaceae</taxon>
        <taxon>Lasiosphaeria</taxon>
    </lineage>
</organism>
<evidence type="ECO:0000256" key="6">
    <source>
        <dbReference type="ARBA" id="ARBA00022833"/>
    </source>
</evidence>
<dbReference type="EMBL" id="JAUIQD010000001">
    <property type="protein sequence ID" value="KAK3363542.1"/>
    <property type="molecule type" value="Genomic_DNA"/>
</dbReference>
<keyword evidence="9" id="KW-0804">Transcription</keyword>
<evidence type="ECO:0000256" key="3">
    <source>
        <dbReference type="ARBA" id="ARBA00022723"/>
    </source>
</evidence>
<feature type="compositionally biased region" description="Low complexity" evidence="12">
    <location>
        <begin position="405"/>
        <end position="416"/>
    </location>
</feature>
<feature type="compositionally biased region" description="Low complexity" evidence="12">
    <location>
        <begin position="214"/>
        <end position="230"/>
    </location>
</feature>
<dbReference type="SMART" id="SM00355">
    <property type="entry name" value="ZnF_C2H2"/>
    <property type="match status" value="2"/>
</dbReference>
<keyword evidence="7" id="KW-0805">Transcription regulation</keyword>
<name>A0AAJ0MKA0_9PEZI</name>
<evidence type="ECO:0000256" key="9">
    <source>
        <dbReference type="ARBA" id="ARBA00023163"/>
    </source>
</evidence>
<sequence length="441" mass="45693">MTTPPPFSQSTTSKPSTSTNNTNTTAVTSNLTYSSSGATSDGLSPSPGVNSGSSQASQAGGAPSMFYGNHHHMSGSWPGPGGSQHSSYTYANPNNSTPNSGSLGQTSYSQRPPLYGQISPSLPQQYAQRTSSSPATGDNLPHPPYNQEQSAFPTPIGGGGGGGPPGSSHSQQSGLAQSMHTPTGPQPPTPGQNTSGGPPSAQESGAYRAPPTPNSFFPPSTTPQQSSFPSFPGPPPQQSPTVQSPTTTSGGAPRGLVSLSSGMAPPPMGYGGGRGHHMPPITYAHYGQMNGGPVLSNMHQPGGQLAMVGGMPGMGSPYGHHPGMAPHHHSVYLGHSNGPSQQQDRPFKCDQCPQSFNRNHDLKRHKRIHLAVKPFPCSNCDKSFSRKDALKRHKLVKGCGDKENNNSGNNGTTGTNDASPPDRSDVMSDDTDGSPRMVKKE</sequence>
<evidence type="ECO:0000256" key="8">
    <source>
        <dbReference type="ARBA" id="ARBA00023125"/>
    </source>
</evidence>
<dbReference type="Gene3D" id="3.30.160.60">
    <property type="entry name" value="Classic Zinc Finger"/>
    <property type="match status" value="2"/>
</dbReference>
<evidence type="ECO:0000256" key="1">
    <source>
        <dbReference type="ARBA" id="ARBA00004123"/>
    </source>
</evidence>
<proteinExistence type="inferred from homology"/>
<dbReference type="GO" id="GO:0005654">
    <property type="term" value="C:nucleoplasm"/>
    <property type="evidence" value="ECO:0007669"/>
    <property type="project" value="TreeGrafter"/>
</dbReference>
<feature type="domain" description="C2H2-type" evidence="13">
    <location>
        <begin position="375"/>
        <end position="403"/>
    </location>
</feature>
<feature type="compositionally biased region" description="Gly residues" evidence="12">
    <location>
        <begin position="156"/>
        <end position="165"/>
    </location>
</feature>
<feature type="compositionally biased region" description="Low complexity" evidence="12">
    <location>
        <begin position="51"/>
        <end position="62"/>
    </location>
</feature>
<evidence type="ECO:0000256" key="5">
    <source>
        <dbReference type="ARBA" id="ARBA00022771"/>
    </source>
</evidence>
<feature type="compositionally biased region" description="Polar residues" evidence="12">
    <location>
        <begin position="83"/>
        <end position="110"/>
    </location>
</feature>
<accession>A0AAJ0MKA0</accession>
<reference evidence="14" key="1">
    <citation type="journal article" date="2023" name="Mol. Phylogenet. Evol.">
        <title>Genome-scale phylogeny and comparative genomics of the fungal order Sordariales.</title>
        <authorList>
            <person name="Hensen N."/>
            <person name="Bonometti L."/>
            <person name="Westerberg I."/>
            <person name="Brannstrom I.O."/>
            <person name="Guillou S."/>
            <person name="Cros-Aarteil S."/>
            <person name="Calhoun S."/>
            <person name="Haridas S."/>
            <person name="Kuo A."/>
            <person name="Mondo S."/>
            <person name="Pangilinan J."/>
            <person name="Riley R."/>
            <person name="LaButti K."/>
            <person name="Andreopoulos B."/>
            <person name="Lipzen A."/>
            <person name="Chen C."/>
            <person name="Yan M."/>
            <person name="Daum C."/>
            <person name="Ng V."/>
            <person name="Clum A."/>
            <person name="Steindorff A."/>
            <person name="Ohm R.A."/>
            <person name="Martin F."/>
            <person name="Silar P."/>
            <person name="Natvig D.O."/>
            <person name="Lalanne C."/>
            <person name="Gautier V."/>
            <person name="Ament-Velasquez S.L."/>
            <person name="Kruys A."/>
            <person name="Hutchinson M.I."/>
            <person name="Powell A.J."/>
            <person name="Barry K."/>
            <person name="Miller A.N."/>
            <person name="Grigoriev I.V."/>
            <person name="Debuchy R."/>
            <person name="Gladieux P."/>
            <person name="Hiltunen Thoren M."/>
            <person name="Johannesson H."/>
        </authorList>
    </citation>
    <scope>NUCLEOTIDE SEQUENCE</scope>
    <source>
        <strain evidence="14">CBS 955.72</strain>
    </source>
</reference>
<dbReference type="GO" id="GO:0008270">
    <property type="term" value="F:zinc ion binding"/>
    <property type="evidence" value="ECO:0007669"/>
    <property type="project" value="UniProtKB-KW"/>
</dbReference>
<dbReference type="PROSITE" id="PS00028">
    <property type="entry name" value="ZINC_FINGER_C2H2_1"/>
    <property type="match status" value="1"/>
</dbReference>
<gene>
    <name evidence="14" type="ORF">B0T25DRAFT_587466</name>
</gene>
<evidence type="ECO:0000256" key="11">
    <source>
        <dbReference type="PROSITE-ProRule" id="PRU00042"/>
    </source>
</evidence>
<feature type="domain" description="C2H2-type" evidence="13">
    <location>
        <begin position="347"/>
        <end position="374"/>
    </location>
</feature>
<comment type="caution">
    <text evidence="14">The sequence shown here is derived from an EMBL/GenBank/DDBJ whole genome shotgun (WGS) entry which is preliminary data.</text>
</comment>
<dbReference type="GO" id="GO:0001227">
    <property type="term" value="F:DNA-binding transcription repressor activity, RNA polymerase II-specific"/>
    <property type="evidence" value="ECO:0007669"/>
    <property type="project" value="TreeGrafter"/>
</dbReference>
<feature type="compositionally biased region" description="Polar residues" evidence="12">
    <location>
        <begin position="118"/>
        <end position="136"/>
    </location>
</feature>
<feature type="compositionally biased region" description="Low complexity" evidence="12">
    <location>
        <begin position="239"/>
        <end position="249"/>
    </location>
</feature>
<dbReference type="FunFam" id="3.30.160.60:FF:001156">
    <property type="entry name" value="Zinc finger protein 407"/>
    <property type="match status" value="1"/>
</dbReference>
<comment type="similarity">
    <text evidence="2">Belongs to the krueppel C2H2-type zinc-finger protein family.</text>
</comment>
<comment type="subcellular location">
    <subcellularLocation>
        <location evidence="1">Nucleus</location>
    </subcellularLocation>
</comment>
<reference evidence="14" key="2">
    <citation type="submission" date="2023-06" db="EMBL/GenBank/DDBJ databases">
        <authorList>
            <consortium name="Lawrence Berkeley National Laboratory"/>
            <person name="Haridas S."/>
            <person name="Hensen N."/>
            <person name="Bonometti L."/>
            <person name="Westerberg I."/>
            <person name="Brannstrom I.O."/>
            <person name="Guillou S."/>
            <person name="Cros-Aarteil S."/>
            <person name="Calhoun S."/>
            <person name="Kuo A."/>
            <person name="Mondo S."/>
            <person name="Pangilinan J."/>
            <person name="Riley R."/>
            <person name="Labutti K."/>
            <person name="Andreopoulos B."/>
            <person name="Lipzen A."/>
            <person name="Chen C."/>
            <person name="Yanf M."/>
            <person name="Daum C."/>
            <person name="Ng V."/>
            <person name="Clum A."/>
            <person name="Steindorff A."/>
            <person name="Ohm R."/>
            <person name="Martin F."/>
            <person name="Silar P."/>
            <person name="Natvig D."/>
            <person name="Lalanne C."/>
            <person name="Gautier V."/>
            <person name="Ament-Velasquez S.L."/>
            <person name="Kruys A."/>
            <person name="Hutchinson M.I."/>
            <person name="Powell A.J."/>
            <person name="Barry K."/>
            <person name="Miller A.N."/>
            <person name="Grigoriev I.V."/>
            <person name="Debuchy R."/>
            <person name="Gladieux P."/>
            <person name="Thoren M.H."/>
            <person name="Johannesson H."/>
        </authorList>
    </citation>
    <scope>NUCLEOTIDE SEQUENCE</scope>
    <source>
        <strain evidence="14">CBS 955.72</strain>
    </source>
</reference>
<evidence type="ECO:0000256" key="2">
    <source>
        <dbReference type="ARBA" id="ARBA00006991"/>
    </source>
</evidence>